<evidence type="ECO:0000256" key="1">
    <source>
        <dbReference type="ARBA" id="ARBA00022649"/>
    </source>
</evidence>
<evidence type="ECO:0000256" key="2">
    <source>
        <dbReference type="ARBA" id="ARBA00022722"/>
    </source>
</evidence>
<gene>
    <name evidence="4" type="ORF">FK219_003920</name>
</gene>
<dbReference type="Proteomes" id="UP000818266">
    <property type="component" value="Unassembled WGS sequence"/>
</dbReference>
<dbReference type="InterPro" id="IPR008201">
    <property type="entry name" value="HepT-like"/>
</dbReference>
<evidence type="ECO:0000313" key="5">
    <source>
        <dbReference type="Proteomes" id="UP000818266"/>
    </source>
</evidence>
<comment type="caution">
    <text evidence="4">The sequence shown here is derived from an EMBL/GenBank/DDBJ whole genome shotgun (WGS) entry which is preliminary data.</text>
</comment>
<keyword evidence="5" id="KW-1185">Reference proteome</keyword>
<protein>
    <submittedName>
        <fullName evidence="4">DUF86 domain-containing protein</fullName>
    </submittedName>
</protein>
<organism evidence="4 5">
    <name type="scientific">Microcella pacifica</name>
    <dbReference type="NCBI Taxonomy" id="2591847"/>
    <lineage>
        <taxon>Bacteria</taxon>
        <taxon>Bacillati</taxon>
        <taxon>Actinomycetota</taxon>
        <taxon>Actinomycetes</taxon>
        <taxon>Micrococcales</taxon>
        <taxon>Microbacteriaceae</taxon>
        <taxon>Microcella</taxon>
    </lineage>
</organism>
<keyword evidence="1" id="KW-1277">Toxin-antitoxin system</keyword>
<reference evidence="4 5" key="1">
    <citation type="submission" date="2020-03" db="EMBL/GenBank/DDBJ databases">
        <title>Chryseoglobus sp. isolated from a deep-sea seamount.</title>
        <authorList>
            <person name="Zhang D.-C."/>
        </authorList>
    </citation>
    <scope>NUCLEOTIDE SEQUENCE [LARGE SCALE GENOMIC DNA]</scope>
    <source>
        <strain evidence="4 5">KN1116</strain>
    </source>
</reference>
<evidence type="ECO:0000256" key="3">
    <source>
        <dbReference type="ARBA" id="ARBA00022801"/>
    </source>
</evidence>
<proteinExistence type="predicted"/>
<evidence type="ECO:0000313" key="4">
    <source>
        <dbReference type="EMBL" id="NHF62394.1"/>
    </source>
</evidence>
<dbReference type="GO" id="GO:0004540">
    <property type="term" value="F:RNA nuclease activity"/>
    <property type="evidence" value="ECO:0007669"/>
    <property type="project" value="InterPro"/>
</dbReference>
<dbReference type="GO" id="GO:0110001">
    <property type="term" value="C:toxin-antitoxin complex"/>
    <property type="evidence" value="ECO:0007669"/>
    <property type="project" value="InterPro"/>
</dbReference>
<dbReference type="AlphaFoldDB" id="A0A9E5JMJ2"/>
<dbReference type="Pfam" id="PF01934">
    <property type="entry name" value="HepT-like"/>
    <property type="match status" value="1"/>
</dbReference>
<name>A0A9E5JMJ2_9MICO</name>
<dbReference type="RefSeq" id="WP_165638039.1">
    <property type="nucleotide sequence ID" value="NZ_VIKT02000004.1"/>
</dbReference>
<accession>A0A9E5JMJ2</accession>
<keyword evidence="3" id="KW-0378">Hydrolase</keyword>
<dbReference type="GO" id="GO:0016787">
    <property type="term" value="F:hydrolase activity"/>
    <property type="evidence" value="ECO:0007669"/>
    <property type="project" value="UniProtKB-KW"/>
</dbReference>
<keyword evidence="2" id="KW-0540">Nuclease</keyword>
<dbReference type="EMBL" id="VIKT02000004">
    <property type="protein sequence ID" value="NHF62394.1"/>
    <property type="molecule type" value="Genomic_DNA"/>
</dbReference>
<sequence length="115" mass="12977">MKGDPREQIARWTTELRTTLDTAAQLADRGRAAYDNDPALQLAFEALSNRVGDLAKRLVALDPERFSEPIWSAAARNRDVVAHHYHRIDPELLWQTVAHDFVTLEELLDQISGSA</sequence>